<dbReference type="RefSeq" id="XP_031023469.1">
    <property type="nucleotide sequence ID" value="XM_031170535.1"/>
</dbReference>
<feature type="region of interest" description="Disordered" evidence="1">
    <location>
        <begin position="1"/>
        <end position="111"/>
    </location>
</feature>
<organism evidence="2 3">
    <name type="scientific">Synchytrium microbalum</name>
    <dbReference type="NCBI Taxonomy" id="1806994"/>
    <lineage>
        <taxon>Eukaryota</taxon>
        <taxon>Fungi</taxon>
        <taxon>Fungi incertae sedis</taxon>
        <taxon>Chytridiomycota</taxon>
        <taxon>Chytridiomycota incertae sedis</taxon>
        <taxon>Chytridiomycetes</taxon>
        <taxon>Synchytriales</taxon>
        <taxon>Synchytriaceae</taxon>
        <taxon>Synchytrium</taxon>
    </lineage>
</organism>
<dbReference type="Proteomes" id="UP000319731">
    <property type="component" value="Unassembled WGS sequence"/>
</dbReference>
<evidence type="ECO:0000256" key="1">
    <source>
        <dbReference type="SAM" id="MobiDB-lite"/>
    </source>
</evidence>
<evidence type="ECO:0000313" key="3">
    <source>
        <dbReference type="Proteomes" id="UP000319731"/>
    </source>
</evidence>
<feature type="region of interest" description="Disordered" evidence="1">
    <location>
        <begin position="134"/>
        <end position="155"/>
    </location>
</feature>
<dbReference type="OrthoDB" id="2159197at2759"/>
<protein>
    <submittedName>
        <fullName evidence="2">Uncharacterized protein</fullName>
    </submittedName>
</protein>
<feature type="compositionally biased region" description="Low complexity" evidence="1">
    <location>
        <begin position="28"/>
        <end position="49"/>
    </location>
</feature>
<feature type="compositionally biased region" description="Polar residues" evidence="1">
    <location>
        <begin position="83"/>
        <end position="95"/>
    </location>
</feature>
<name>A0A507BZD3_9FUNG</name>
<accession>A0A507BZD3</accession>
<dbReference type="EMBL" id="QEAO01000033">
    <property type="protein sequence ID" value="TPX32219.1"/>
    <property type="molecule type" value="Genomic_DNA"/>
</dbReference>
<keyword evidence="3" id="KW-1185">Reference proteome</keyword>
<proteinExistence type="predicted"/>
<dbReference type="AlphaFoldDB" id="A0A507BZD3"/>
<comment type="caution">
    <text evidence="2">The sequence shown here is derived from an EMBL/GenBank/DDBJ whole genome shotgun (WGS) entry which is preliminary data.</text>
</comment>
<reference evidence="2 3" key="1">
    <citation type="journal article" date="2019" name="Sci. Rep.">
        <title>Comparative genomics of chytrid fungi reveal insights into the obligate biotrophic and pathogenic lifestyle of Synchytrium endobioticum.</title>
        <authorList>
            <person name="van de Vossenberg B.T.L.H."/>
            <person name="Warris S."/>
            <person name="Nguyen H.D.T."/>
            <person name="van Gent-Pelzer M.P.E."/>
            <person name="Joly D.L."/>
            <person name="van de Geest H.C."/>
            <person name="Bonants P.J.M."/>
            <person name="Smith D.S."/>
            <person name="Levesque C.A."/>
            <person name="van der Lee T.A.J."/>
        </authorList>
    </citation>
    <scope>NUCLEOTIDE SEQUENCE [LARGE SCALE GENOMIC DNA]</scope>
    <source>
        <strain evidence="2 3">JEL517</strain>
    </source>
</reference>
<evidence type="ECO:0000313" key="2">
    <source>
        <dbReference type="EMBL" id="TPX32219.1"/>
    </source>
</evidence>
<sequence length="268" mass="28677">MKPVMTQDPPPSQPQPKSKHRPHSAHLSSTQHPSSSSSSTSNPKQQTSTEPLGTTSPPCIPKPASKSRTSPKNTRRKSKISLIPSNEHQSHTQSHALVPPRPKLPTSVPKPPVDYAPSKQIYVAALAQPKSARDVLSGTSGSASSSNSRIPSDSTAAVVGVSENPELQPYVDWMASSLTEYEQIEVIGVDPAIPIAVSTILILSQHGFTQTREIETLTMDAPDGSPRSCLRCVVVRGPRIVEEIERKKALSKGRAATTSAKPINVTVK</sequence>
<gene>
    <name evidence="2" type="ORF">SmJEL517_g04607</name>
</gene>
<dbReference type="GeneID" id="42005832"/>
<feature type="compositionally biased region" description="Low complexity" evidence="1">
    <location>
        <begin position="137"/>
        <end position="154"/>
    </location>
</feature>
<feature type="compositionally biased region" description="Pro residues" evidence="1">
    <location>
        <begin position="99"/>
        <end position="111"/>
    </location>
</feature>